<dbReference type="STRING" id="388408.LAX5112_02692"/>
<evidence type="ECO:0000313" key="2">
    <source>
        <dbReference type="EMBL" id="CTQ71029.1"/>
    </source>
</evidence>
<comment type="similarity">
    <text evidence="1">Belongs to the ROK (NagC/XylR) family.</text>
</comment>
<dbReference type="OrthoDB" id="49685at2"/>
<sequence>MDEIRKSGRGSNSVQLRRYNERIVLQILRRAGEASKAELARAVQLTNAAIGAIIQTLIEEGLIVEAGKRHDGSRGQPATILKLAPRGAFSFGVRLDRTSLETVLMDFSGQIINRRTHEMILPEPAKALTILTDDLEQLRENLSEGEQDRITGIGLAQPFNLGAWLHELGLPEAHFKDWEDYDLASALEEETGLPVFSENDGTAAAVAELFYGVGRQNDNFLYLFLGPAIGGGLVMNGDVVRGVSGNSGDVAMIPVPPSKLPTANAPRQEWDLLLARASLVALARHMSPDNFSELSRIDLRQAIEEADDKAREWTEDCVSALAVALRSAFAILDMPLVVLDSDLGNDFNTSFAEAMASAVADAAPESRTSPQMATGSFGQDAGAVGAASLPQFFNFSPRTAILTGGRSLGPAGSGRSEDRAGFPARAARLGSHLATPNRL</sequence>
<dbReference type="AlphaFoldDB" id="A0A0M7A821"/>
<dbReference type="Proteomes" id="UP000053235">
    <property type="component" value="Unassembled WGS sequence"/>
</dbReference>
<dbReference type="Gene3D" id="1.10.10.10">
    <property type="entry name" value="Winged helix-like DNA-binding domain superfamily/Winged helix DNA-binding domain"/>
    <property type="match status" value="1"/>
</dbReference>
<dbReference type="InterPro" id="IPR043129">
    <property type="entry name" value="ATPase_NBD"/>
</dbReference>
<organism evidence="2 3">
    <name type="scientific">Roseibium alexandrii</name>
    <dbReference type="NCBI Taxonomy" id="388408"/>
    <lineage>
        <taxon>Bacteria</taxon>
        <taxon>Pseudomonadati</taxon>
        <taxon>Pseudomonadota</taxon>
        <taxon>Alphaproteobacteria</taxon>
        <taxon>Hyphomicrobiales</taxon>
        <taxon>Stappiaceae</taxon>
        <taxon>Roseibium</taxon>
    </lineage>
</organism>
<dbReference type="Gene3D" id="3.30.420.40">
    <property type="match status" value="2"/>
</dbReference>
<name>A0A0M7A821_9HYPH</name>
<keyword evidence="3" id="KW-1185">Reference proteome</keyword>
<accession>A0A0M7A821</accession>
<dbReference type="PANTHER" id="PTHR18964">
    <property type="entry name" value="ROK (REPRESSOR, ORF, KINASE) FAMILY"/>
    <property type="match status" value="1"/>
</dbReference>
<dbReference type="EMBL" id="CXWD01000009">
    <property type="protein sequence ID" value="CTQ71029.1"/>
    <property type="molecule type" value="Genomic_DNA"/>
</dbReference>
<dbReference type="SUPFAM" id="SSF46785">
    <property type="entry name" value="Winged helix' DNA-binding domain"/>
    <property type="match status" value="1"/>
</dbReference>
<proteinExistence type="inferred from homology"/>
<dbReference type="Pfam" id="PF13412">
    <property type="entry name" value="HTH_24"/>
    <property type="match status" value="1"/>
</dbReference>
<dbReference type="SUPFAM" id="SSF53067">
    <property type="entry name" value="Actin-like ATPase domain"/>
    <property type="match status" value="1"/>
</dbReference>
<reference evidence="3" key="1">
    <citation type="submission" date="2015-07" db="EMBL/GenBank/DDBJ databases">
        <authorList>
            <person name="Rodrigo-Torres Lidia"/>
            <person name="Arahal R.David."/>
        </authorList>
    </citation>
    <scope>NUCLEOTIDE SEQUENCE [LARGE SCALE GENOMIC DNA]</scope>
    <source>
        <strain evidence="3">CECT 5112</strain>
    </source>
</reference>
<dbReference type="InterPro" id="IPR036390">
    <property type="entry name" value="WH_DNA-bd_sf"/>
</dbReference>
<evidence type="ECO:0000256" key="1">
    <source>
        <dbReference type="ARBA" id="ARBA00006479"/>
    </source>
</evidence>
<dbReference type="InterPro" id="IPR000600">
    <property type="entry name" value="ROK"/>
</dbReference>
<dbReference type="PANTHER" id="PTHR18964:SF149">
    <property type="entry name" value="BIFUNCTIONAL UDP-N-ACETYLGLUCOSAMINE 2-EPIMERASE_N-ACETYLMANNOSAMINE KINASE"/>
    <property type="match status" value="1"/>
</dbReference>
<dbReference type="InterPro" id="IPR036388">
    <property type="entry name" value="WH-like_DNA-bd_sf"/>
</dbReference>
<dbReference type="RefSeq" id="WP_055672250.1">
    <property type="nucleotide sequence ID" value="NZ_CXWD01000009.1"/>
</dbReference>
<dbReference type="Pfam" id="PF00480">
    <property type="entry name" value="ROK"/>
    <property type="match status" value="1"/>
</dbReference>
<gene>
    <name evidence="2" type="primary">mlc_1</name>
    <name evidence="2" type="ORF">LAX5112_02692</name>
</gene>
<evidence type="ECO:0000313" key="3">
    <source>
        <dbReference type="Proteomes" id="UP000053235"/>
    </source>
</evidence>
<protein>
    <submittedName>
        <fullName evidence="2">Making large colonies protein</fullName>
    </submittedName>
</protein>